<dbReference type="EnsemblMetazoa" id="tetur32g00710.1">
    <property type="protein sequence ID" value="tetur32g00710.1"/>
    <property type="gene ID" value="tetur32g00710"/>
</dbReference>
<sequence>MRTKNFYACAVDFSCHGFSSYGLAKMNLALNDLAKKILNRLKSCVDLDSGVQFLKEFINQQKERQVSEEESGTIIEEIWEEEPIVLLSKLTKEKIAFGSRPSLVPIYKRLSEFNNRNIRRLAPLMLCNPEFDVTTAKRWTNLISHLVYTHASKIPNNLGMNKTYAKGWIDSNGGGGEKSKRGIERIRRDLALSKESVLGRMSFLTSSGLDLVLVIKKQVTPREMILAVILRTNVVDMSSGNDLVIRLLVSNGILSGRSRDKVSMGIMLEAEPSEDLTTDLDDSEASADHTQQRKALVGLPPTVKKGITKAPVDRVSSIKTDFQSLKSSFESAKTRPAIDMHVDNNSCTEATPSCSSKSFVVTHDKEPVNLSFEPFEMN</sequence>
<dbReference type="HOGENOM" id="CLU_732224_0_0_1"/>
<evidence type="ECO:0000313" key="2">
    <source>
        <dbReference type="Proteomes" id="UP000015104"/>
    </source>
</evidence>
<protein>
    <submittedName>
        <fullName evidence="1">Uncharacterized protein</fullName>
    </submittedName>
</protein>
<dbReference type="Proteomes" id="UP000015104">
    <property type="component" value="Unassembled WGS sequence"/>
</dbReference>
<dbReference type="AlphaFoldDB" id="T1L1S8"/>
<reference evidence="1" key="2">
    <citation type="submission" date="2015-06" db="UniProtKB">
        <authorList>
            <consortium name="EnsemblMetazoa"/>
        </authorList>
    </citation>
    <scope>IDENTIFICATION</scope>
</reference>
<accession>T1L1S8</accession>
<keyword evidence="2" id="KW-1185">Reference proteome</keyword>
<evidence type="ECO:0000313" key="1">
    <source>
        <dbReference type="EnsemblMetazoa" id="tetur32g00710.1"/>
    </source>
</evidence>
<name>T1L1S8_TETUR</name>
<organism evidence="1 2">
    <name type="scientific">Tetranychus urticae</name>
    <name type="common">Two-spotted spider mite</name>
    <dbReference type="NCBI Taxonomy" id="32264"/>
    <lineage>
        <taxon>Eukaryota</taxon>
        <taxon>Metazoa</taxon>
        <taxon>Ecdysozoa</taxon>
        <taxon>Arthropoda</taxon>
        <taxon>Chelicerata</taxon>
        <taxon>Arachnida</taxon>
        <taxon>Acari</taxon>
        <taxon>Acariformes</taxon>
        <taxon>Trombidiformes</taxon>
        <taxon>Prostigmata</taxon>
        <taxon>Eleutherengona</taxon>
        <taxon>Raphignathae</taxon>
        <taxon>Tetranychoidea</taxon>
        <taxon>Tetranychidae</taxon>
        <taxon>Tetranychus</taxon>
    </lineage>
</organism>
<dbReference type="EMBL" id="CAEY01000920">
    <property type="status" value="NOT_ANNOTATED_CDS"/>
    <property type="molecule type" value="Genomic_DNA"/>
</dbReference>
<reference evidence="2" key="1">
    <citation type="submission" date="2011-08" db="EMBL/GenBank/DDBJ databases">
        <authorList>
            <person name="Rombauts S."/>
        </authorList>
    </citation>
    <scope>NUCLEOTIDE SEQUENCE</scope>
    <source>
        <strain evidence="2">London</strain>
    </source>
</reference>
<proteinExistence type="predicted"/>